<accession>A0AA41SN66</accession>
<keyword evidence="4" id="KW-1185">Reference proteome</keyword>
<sequence length="707" mass="77500">MDPSLPPPPPSPISTATTTNHQGGSGGGGGGGGSAYTDSIDSSTSPRSRNNDSWDNEQQQQLPQVPNSKLRIMCSYGGHIIPRPHDKSLCYIGGDTRIVVVDRHSSLVSLSSKISRTLLNGRSFTMKYQLPNEDLDSLISVSNDEDLENMIEEYDRTSAIPVKSSRIRLFLFFSKPETAASMGSLLDDSKSESWFVDALNGSGNLPRGLSADSASVNCLLGLDDVVRIQDHNHNLLHNQQQQVEMNSNIQSEMSLGNLNKQLKGGGNNNNVPDIQSIPDSPMMETNSSFGSTTSSPSMSNLPPIRVHVEDQKVVGGLEDQFSHISIAPPTEGFALLSSPPPLPTTISVSAGVHSGTVNSSGVVNENSNRGYSDEERSEYGFRKPPQPPQPQQLQQKTSGGVDLPSPDGTGRDNGIPNMMARPKQVYYQEQVVQQVPPSDNRIPVDPKRDAAADLNYRIQMQQQQQQQQLQESGYALSPQQLDQQQQQQQQQQQHQFISATGAHYIQQHGAGQVPISSPYYHPMCVPQQQSQHHHQMDQQIPMYYVPVHQTQSYNMSIQPSMSETSKISSNRPPTPPTPTMISTFVAPQNPGYPPRSAPPPKQPEMASTVYRTTAPGQVGGQQMMHSATDQHQQQHFVSYHPMHHPSQSIQAPNAGNYAYEYSDPNHAQMYYAPPLTSHYQTMSMAQAVAAVSDAVSQKPTDQNTNKQ</sequence>
<reference evidence="3" key="1">
    <citation type="submission" date="2022-03" db="EMBL/GenBank/DDBJ databases">
        <title>A functionally conserved STORR gene fusion in Papaver species that diverged 16.8 million years ago.</title>
        <authorList>
            <person name="Catania T."/>
        </authorList>
    </citation>
    <scope>NUCLEOTIDE SEQUENCE</scope>
    <source>
        <strain evidence="3">S-191538</strain>
    </source>
</reference>
<protein>
    <recommendedName>
        <fullName evidence="2">PB1 domain-containing protein</fullName>
    </recommendedName>
</protein>
<name>A0AA41SN66_PAPNU</name>
<feature type="compositionally biased region" description="Low complexity" evidence="1">
    <location>
        <begin position="285"/>
        <end position="299"/>
    </location>
</feature>
<dbReference type="PANTHER" id="PTHR31066:SF27">
    <property type="entry name" value="EXPRESSED PROTEIN"/>
    <property type="match status" value="1"/>
</dbReference>
<dbReference type="SMART" id="SM00666">
    <property type="entry name" value="PB1"/>
    <property type="match status" value="1"/>
</dbReference>
<comment type="caution">
    <text evidence="3">The sequence shown here is derived from an EMBL/GenBank/DDBJ whole genome shotgun (WGS) entry which is preliminary data.</text>
</comment>
<evidence type="ECO:0000256" key="1">
    <source>
        <dbReference type="SAM" id="MobiDB-lite"/>
    </source>
</evidence>
<feature type="compositionally biased region" description="Basic and acidic residues" evidence="1">
    <location>
        <begin position="371"/>
        <end position="381"/>
    </location>
</feature>
<dbReference type="Proteomes" id="UP001177140">
    <property type="component" value="Unassembled WGS sequence"/>
</dbReference>
<evidence type="ECO:0000313" key="4">
    <source>
        <dbReference type="Proteomes" id="UP001177140"/>
    </source>
</evidence>
<dbReference type="AlphaFoldDB" id="A0AA41SN66"/>
<feature type="compositionally biased region" description="Gly residues" evidence="1">
    <location>
        <begin position="23"/>
        <end position="34"/>
    </location>
</feature>
<feature type="compositionally biased region" description="Pro residues" evidence="1">
    <location>
        <begin position="1"/>
        <end position="12"/>
    </location>
</feature>
<feature type="region of interest" description="Disordered" evidence="1">
    <location>
        <begin position="264"/>
        <end position="301"/>
    </location>
</feature>
<feature type="compositionally biased region" description="Low complexity" evidence="1">
    <location>
        <begin position="479"/>
        <end position="494"/>
    </location>
</feature>
<dbReference type="EMBL" id="JAJJMA010186333">
    <property type="protein sequence ID" value="MCL7038065.1"/>
    <property type="molecule type" value="Genomic_DNA"/>
</dbReference>
<feature type="region of interest" description="Disordered" evidence="1">
    <location>
        <begin position="354"/>
        <end position="418"/>
    </location>
</feature>
<dbReference type="PANTHER" id="PTHR31066">
    <property type="entry name" value="OS05G0427100 PROTEIN-RELATED"/>
    <property type="match status" value="1"/>
</dbReference>
<feature type="compositionally biased region" description="Low complexity" evidence="1">
    <location>
        <begin position="354"/>
        <end position="370"/>
    </location>
</feature>
<dbReference type="Gene3D" id="3.10.20.90">
    <property type="entry name" value="Phosphatidylinositol 3-kinase Catalytic Subunit, Chain A, domain 1"/>
    <property type="match status" value="1"/>
</dbReference>
<dbReference type="PROSITE" id="PS51745">
    <property type="entry name" value="PB1"/>
    <property type="match status" value="1"/>
</dbReference>
<evidence type="ECO:0000259" key="2">
    <source>
        <dbReference type="PROSITE" id="PS51745"/>
    </source>
</evidence>
<dbReference type="SUPFAM" id="SSF54277">
    <property type="entry name" value="CAD &amp; PB1 domains"/>
    <property type="match status" value="1"/>
</dbReference>
<dbReference type="InterPro" id="IPR053793">
    <property type="entry name" value="PB1-like"/>
</dbReference>
<feature type="region of interest" description="Disordered" evidence="1">
    <location>
        <begin position="1"/>
        <end position="67"/>
    </location>
</feature>
<gene>
    <name evidence="3" type="ORF">MKW94_006205</name>
</gene>
<dbReference type="InterPro" id="IPR000270">
    <property type="entry name" value="PB1_dom"/>
</dbReference>
<proteinExistence type="predicted"/>
<dbReference type="CDD" id="cd06410">
    <property type="entry name" value="PB1_UP2"/>
    <property type="match status" value="1"/>
</dbReference>
<feature type="domain" description="PB1" evidence="2">
    <location>
        <begin position="69"/>
        <end position="172"/>
    </location>
</feature>
<dbReference type="InterPro" id="IPR053198">
    <property type="entry name" value="Gynoecium_Dev_Regulator"/>
</dbReference>
<organism evidence="3 4">
    <name type="scientific">Papaver nudicaule</name>
    <name type="common">Iceland poppy</name>
    <dbReference type="NCBI Taxonomy" id="74823"/>
    <lineage>
        <taxon>Eukaryota</taxon>
        <taxon>Viridiplantae</taxon>
        <taxon>Streptophyta</taxon>
        <taxon>Embryophyta</taxon>
        <taxon>Tracheophyta</taxon>
        <taxon>Spermatophyta</taxon>
        <taxon>Magnoliopsida</taxon>
        <taxon>Ranunculales</taxon>
        <taxon>Papaveraceae</taxon>
        <taxon>Papaveroideae</taxon>
        <taxon>Papaver</taxon>
    </lineage>
</organism>
<feature type="compositionally biased region" description="Polar residues" evidence="1">
    <location>
        <begin position="36"/>
        <end position="67"/>
    </location>
</feature>
<evidence type="ECO:0000313" key="3">
    <source>
        <dbReference type="EMBL" id="MCL7038065.1"/>
    </source>
</evidence>
<dbReference type="Pfam" id="PF00564">
    <property type="entry name" value="PB1"/>
    <property type="match status" value="1"/>
</dbReference>
<feature type="region of interest" description="Disordered" evidence="1">
    <location>
        <begin position="462"/>
        <end position="494"/>
    </location>
</feature>